<dbReference type="PROSITE" id="PS51671">
    <property type="entry name" value="ACT"/>
    <property type="match status" value="1"/>
</dbReference>
<evidence type="ECO:0000256" key="11">
    <source>
        <dbReference type="ARBA" id="ARBA00049031"/>
    </source>
</evidence>
<dbReference type="Proteomes" id="UP001054820">
    <property type="component" value="Chromosome"/>
</dbReference>
<dbReference type="PROSITE" id="PS01042">
    <property type="entry name" value="HOMOSER_DHGENASE"/>
    <property type="match status" value="1"/>
</dbReference>
<dbReference type="InterPro" id="IPR019811">
    <property type="entry name" value="HDH_CS"/>
</dbReference>
<dbReference type="SUPFAM" id="SSF55021">
    <property type="entry name" value="ACT-like"/>
    <property type="match status" value="1"/>
</dbReference>
<reference evidence="14" key="1">
    <citation type="journal article" date="2022" name="Arch. Microbiol.">
        <title>Thiomicrorhabdus immobilis sp. nov., a mesophilic sulfur-oxidizing bacterium isolated from sediment of a brackish lake in northern Japan.</title>
        <authorList>
            <person name="Kojima H."/>
            <person name="Mochizuki J."/>
            <person name="Kanda M."/>
            <person name="Watanabe T."/>
            <person name="Fukui M."/>
        </authorList>
    </citation>
    <scope>NUCLEOTIDE SEQUENCE</scope>
    <source>
        <strain evidence="14">Am19</strain>
    </source>
</reference>
<evidence type="ECO:0000256" key="5">
    <source>
        <dbReference type="ARBA" id="ARBA00013376"/>
    </source>
</evidence>
<dbReference type="InterPro" id="IPR001342">
    <property type="entry name" value="HDH_cat"/>
</dbReference>
<dbReference type="InterPro" id="IPR045865">
    <property type="entry name" value="ACT-like_dom_sf"/>
</dbReference>
<dbReference type="EC" id="1.1.1.3" evidence="4"/>
<evidence type="ECO:0000259" key="13">
    <source>
        <dbReference type="PROSITE" id="PS51671"/>
    </source>
</evidence>
<dbReference type="Gene3D" id="3.30.70.260">
    <property type="match status" value="1"/>
</dbReference>
<protein>
    <recommendedName>
        <fullName evidence="5">Homoserine dehydrogenase</fullName>
        <ecNumber evidence="4">1.1.1.3</ecNumber>
    </recommendedName>
</protein>
<keyword evidence="10" id="KW-0486">Methionine biosynthesis</keyword>
<evidence type="ECO:0000256" key="2">
    <source>
        <dbReference type="ARBA" id="ARBA00005062"/>
    </source>
</evidence>
<sequence>MKTIKVGLLGLGTVGGGTVDILQNTMPEIQRRLGQSIEIVIIAVRDLNRPRSVDTAGIALTDNTFDVVNHPEVDIVVELMGGTGLAKELLETAIKNGKHIVTANKALIAEHGNSLFALARENNVIVSYEAAVAGGIPVIKAMREGLAANKIEWVAGIINGTGNYILTEMKKPGADFAKVLKVAQELGYAEADPTFDVEGIDAAHKLTILASIAFGIELQFNKVYTEGISKVSADDIRFAQQLGYEIKHLGVASRAENGYSLRVHPTLVPKEVLIANVNGVMNAVMAKGNHVGPTMYYGPGAGAGPTASSVVADIIDIIRWKDQPKADQVPALGFAADQLESAPVVSIDEIECCYYIRCLVKDQKGVLSKVSAVFAESDISIENVHQEPSSEKADDAKLVLITNKVKESSINQALASLAELDAIDGDIMRIRIETLG</sequence>
<dbReference type="Pfam" id="PF00742">
    <property type="entry name" value="Homoserine_dh"/>
    <property type="match status" value="1"/>
</dbReference>
<evidence type="ECO:0000256" key="1">
    <source>
        <dbReference type="ARBA" id="ARBA00005056"/>
    </source>
</evidence>
<name>A0ABM7MDB7_9GAMM</name>
<evidence type="ECO:0000256" key="4">
    <source>
        <dbReference type="ARBA" id="ARBA00013213"/>
    </source>
</evidence>
<comment type="pathway">
    <text evidence="1">Amino-acid biosynthesis; L-threonine biosynthesis; L-threonine from L-aspartate: step 3/5.</text>
</comment>
<dbReference type="RefSeq" id="WP_237260509.1">
    <property type="nucleotide sequence ID" value="NZ_AP024202.1"/>
</dbReference>
<dbReference type="NCBIfam" id="NF004976">
    <property type="entry name" value="PRK06349.1"/>
    <property type="match status" value="1"/>
</dbReference>
<dbReference type="InterPro" id="IPR002912">
    <property type="entry name" value="ACT_dom"/>
</dbReference>
<dbReference type="SUPFAM" id="SSF51735">
    <property type="entry name" value="NAD(P)-binding Rossmann-fold domains"/>
    <property type="match status" value="1"/>
</dbReference>
<dbReference type="PANTHER" id="PTHR43331">
    <property type="entry name" value="HOMOSERINE DEHYDROGENASE"/>
    <property type="match status" value="1"/>
</dbReference>
<dbReference type="PANTHER" id="PTHR43331:SF1">
    <property type="entry name" value="HOMOSERINE DEHYDROGENASE"/>
    <property type="match status" value="1"/>
</dbReference>
<keyword evidence="6" id="KW-0028">Amino-acid biosynthesis</keyword>
<evidence type="ECO:0000256" key="7">
    <source>
        <dbReference type="ARBA" id="ARBA00022697"/>
    </source>
</evidence>
<dbReference type="Gene3D" id="3.30.360.10">
    <property type="entry name" value="Dihydrodipicolinate Reductase, domain 2"/>
    <property type="match status" value="1"/>
</dbReference>
<keyword evidence="9" id="KW-0560">Oxidoreductase</keyword>
<comment type="similarity">
    <text evidence="3 12">Belongs to the homoserine dehydrogenase family.</text>
</comment>
<evidence type="ECO:0000313" key="15">
    <source>
        <dbReference type="Proteomes" id="UP001054820"/>
    </source>
</evidence>
<dbReference type="Pfam" id="PF01842">
    <property type="entry name" value="ACT"/>
    <property type="match status" value="1"/>
</dbReference>
<organism evidence="14 15">
    <name type="scientific">Thiomicrorhabdus immobilis</name>
    <dbReference type="NCBI Taxonomy" id="2791037"/>
    <lineage>
        <taxon>Bacteria</taxon>
        <taxon>Pseudomonadati</taxon>
        <taxon>Pseudomonadota</taxon>
        <taxon>Gammaproteobacteria</taxon>
        <taxon>Thiotrichales</taxon>
        <taxon>Piscirickettsiaceae</taxon>
        <taxon>Thiomicrorhabdus</taxon>
    </lineage>
</organism>
<dbReference type="InterPro" id="IPR036291">
    <property type="entry name" value="NAD(P)-bd_dom_sf"/>
</dbReference>
<dbReference type="SUPFAM" id="SSF55347">
    <property type="entry name" value="Glyceraldehyde-3-phosphate dehydrogenase-like, C-terminal domain"/>
    <property type="match status" value="1"/>
</dbReference>
<evidence type="ECO:0000256" key="10">
    <source>
        <dbReference type="ARBA" id="ARBA00023167"/>
    </source>
</evidence>
<keyword evidence="8" id="KW-0521">NADP</keyword>
<dbReference type="PIRSF" id="PIRSF000098">
    <property type="entry name" value="Homoser_dehydrog"/>
    <property type="match status" value="1"/>
</dbReference>
<dbReference type="InterPro" id="IPR016204">
    <property type="entry name" value="HDH"/>
</dbReference>
<evidence type="ECO:0000256" key="12">
    <source>
        <dbReference type="RuleBase" id="RU004171"/>
    </source>
</evidence>
<evidence type="ECO:0000256" key="6">
    <source>
        <dbReference type="ARBA" id="ARBA00022605"/>
    </source>
</evidence>
<evidence type="ECO:0000313" key="14">
    <source>
        <dbReference type="EMBL" id="BCN93407.1"/>
    </source>
</evidence>
<proteinExistence type="inferred from homology"/>
<evidence type="ECO:0000256" key="3">
    <source>
        <dbReference type="ARBA" id="ARBA00006753"/>
    </source>
</evidence>
<keyword evidence="7" id="KW-0791">Threonine biosynthesis</keyword>
<dbReference type="InterPro" id="IPR005106">
    <property type="entry name" value="Asp/hSer_DH_NAD-bd"/>
</dbReference>
<feature type="domain" description="ACT" evidence="13">
    <location>
        <begin position="355"/>
        <end position="428"/>
    </location>
</feature>
<dbReference type="EMBL" id="AP024202">
    <property type="protein sequence ID" value="BCN93407.1"/>
    <property type="molecule type" value="Genomic_DNA"/>
</dbReference>
<evidence type="ECO:0000256" key="8">
    <source>
        <dbReference type="ARBA" id="ARBA00022857"/>
    </source>
</evidence>
<keyword evidence="15" id="KW-1185">Reference proteome</keyword>
<dbReference type="CDD" id="cd04881">
    <property type="entry name" value="ACT_HSDH-Hom"/>
    <property type="match status" value="1"/>
</dbReference>
<accession>A0ABM7MDB7</accession>
<gene>
    <name evidence="14" type="primary">hom</name>
    <name evidence="14" type="ORF">THMIRHAM_11920</name>
</gene>
<evidence type="ECO:0000256" key="9">
    <source>
        <dbReference type="ARBA" id="ARBA00023002"/>
    </source>
</evidence>
<dbReference type="Gene3D" id="3.40.50.720">
    <property type="entry name" value="NAD(P)-binding Rossmann-like Domain"/>
    <property type="match status" value="1"/>
</dbReference>
<comment type="pathway">
    <text evidence="2">Amino-acid biosynthesis; L-methionine biosynthesis via de novo pathway; L-homoserine from L-aspartate: step 3/3.</text>
</comment>
<comment type="catalytic activity">
    <reaction evidence="11">
        <text>L-homoserine + NAD(+) = L-aspartate 4-semialdehyde + NADH + H(+)</text>
        <dbReference type="Rhea" id="RHEA:15757"/>
        <dbReference type="ChEBI" id="CHEBI:15378"/>
        <dbReference type="ChEBI" id="CHEBI:57476"/>
        <dbReference type="ChEBI" id="CHEBI:57540"/>
        <dbReference type="ChEBI" id="CHEBI:57945"/>
        <dbReference type="ChEBI" id="CHEBI:537519"/>
        <dbReference type="EC" id="1.1.1.3"/>
    </reaction>
    <physiologicalReaction direction="right-to-left" evidence="11">
        <dbReference type="Rhea" id="RHEA:15759"/>
    </physiologicalReaction>
</comment>
<dbReference type="Pfam" id="PF03447">
    <property type="entry name" value="NAD_binding_3"/>
    <property type="match status" value="1"/>
</dbReference>